<organism evidence="1 2">
    <name type="scientific">Duncaniella freteri</name>
    <dbReference type="NCBI Taxonomy" id="2530391"/>
    <lineage>
        <taxon>Bacteria</taxon>
        <taxon>Pseudomonadati</taxon>
        <taxon>Bacteroidota</taxon>
        <taxon>Bacteroidia</taxon>
        <taxon>Bacteroidales</taxon>
        <taxon>Muribaculaceae</taxon>
        <taxon>Duncaniella</taxon>
    </lineage>
</organism>
<keyword evidence="2" id="KW-1185">Reference proteome</keyword>
<sequence length="461" mass="53479">MTFSEFVAIRLNQTSKRTLDYKSISSFLSSVKENDELCLEDSLKVWVCDMIDCGVAVTSRKRYVEKLRTLYKEYSNGDDIAVNPFDSIKELCALDAPVNARRLQSELTKIEGIFDTIMTDAKSKPELAVFLYLLFNTSPDIEKVISLTMEEYIPEFRQLDEIIRWEEFHHRRKYIFDLNQSRKRIPQIVREVTNTLDFYFRVRNIKFPEGFTNKTILSLWMAKARMCGVKYADLKRIVDVIPAEYEYFRLLKSSILTADEIMSIKHRVAESFAPSGKRWYAIKLRRGIAYDILADYLKTNFAEYYDDRLLFYPQQEVARRVEKRIVTTVTPIIPDIVFIYINPRYIRKVDTLIKPERLGYVFRITSGADSGYSVIDTRSMTGFQNMIGIFTPDIKVELTEESPVGLGREVLITGGIMSGYEGTIFDIKEGSDIRQIYIRLSDKYSIKAEVKVEACFVKAIG</sequence>
<accession>A0A4Z0V4Z2</accession>
<protein>
    <submittedName>
        <fullName evidence="1">Uncharacterized protein</fullName>
    </submittedName>
</protein>
<dbReference type="Proteomes" id="UP000297635">
    <property type="component" value="Unassembled WGS sequence"/>
</dbReference>
<proteinExistence type="predicted"/>
<comment type="caution">
    <text evidence="1">The sequence shown here is derived from an EMBL/GenBank/DDBJ whole genome shotgun (WGS) entry which is preliminary data.</text>
</comment>
<dbReference type="GeneID" id="82148268"/>
<name>A0A4Z0V4Z2_9BACT</name>
<reference evidence="1 2" key="1">
    <citation type="submission" date="2019-02" db="EMBL/GenBank/DDBJ databases">
        <title>Isolation and identification of novel species under the genus Muribaculum.</title>
        <authorList>
            <person name="Miyake S."/>
            <person name="Ding Y."/>
            <person name="Low A."/>
            <person name="Soh M."/>
            <person name="Seedorf H."/>
        </authorList>
    </citation>
    <scope>NUCLEOTIDE SEQUENCE [LARGE SCALE GENOMIC DNA]</scope>
    <source>
        <strain evidence="1 2">TLL-A3</strain>
    </source>
</reference>
<dbReference type="AlphaFoldDB" id="A0A4Z0V4Z2"/>
<evidence type="ECO:0000313" key="2">
    <source>
        <dbReference type="Proteomes" id="UP000297635"/>
    </source>
</evidence>
<gene>
    <name evidence="1" type="ORF">EZ315_00600</name>
</gene>
<evidence type="ECO:0000313" key="1">
    <source>
        <dbReference type="EMBL" id="TGG39284.1"/>
    </source>
</evidence>
<dbReference type="EMBL" id="SJSA01000001">
    <property type="protein sequence ID" value="TGG39284.1"/>
    <property type="molecule type" value="Genomic_DNA"/>
</dbReference>
<dbReference type="RefSeq" id="WP_135469676.1">
    <property type="nucleotide sequence ID" value="NZ_SJSA01000001.1"/>
</dbReference>